<organism evidence="1 2">
    <name type="scientific">Colletotrichum asianum</name>
    <dbReference type="NCBI Taxonomy" id="702518"/>
    <lineage>
        <taxon>Eukaryota</taxon>
        <taxon>Fungi</taxon>
        <taxon>Dikarya</taxon>
        <taxon>Ascomycota</taxon>
        <taxon>Pezizomycotina</taxon>
        <taxon>Sordariomycetes</taxon>
        <taxon>Hypocreomycetidae</taxon>
        <taxon>Glomerellales</taxon>
        <taxon>Glomerellaceae</taxon>
        <taxon>Colletotrichum</taxon>
        <taxon>Colletotrichum gloeosporioides species complex</taxon>
    </lineage>
</organism>
<sequence length="18" mass="2109">MFLLWTVIRKSSPNCPSE</sequence>
<comment type="caution">
    <text evidence="1">The sequence shown here is derived from an EMBL/GenBank/DDBJ whole genome shotgun (WGS) entry which is preliminary data.</text>
</comment>
<protein>
    <submittedName>
        <fullName evidence="1">Uncharacterized protein</fullName>
    </submittedName>
</protein>
<proteinExistence type="predicted"/>
<dbReference type="EMBL" id="WOWK01000037">
    <property type="protein sequence ID" value="KAF0325309.1"/>
    <property type="molecule type" value="Genomic_DNA"/>
</dbReference>
<reference evidence="1 2" key="1">
    <citation type="submission" date="2019-12" db="EMBL/GenBank/DDBJ databases">
        <title>A genome sequence resource for the geographically widespread anthracnose pathogen Colletotrichum asianum.</title>
        <authorList>
            <person name="Meng Y."/>
        </authorList>
    </citation>
    <scope>NUCLEOTIDE SEQUENCE [LARGE SCALE GENOMIC DNA]</scope>
    <source>
        <strain evidence="1 2">ICMP 18580</strain>
    </source>
</reference>
<dbReference type="AlphaFoldDB" id="A0A8H3WE36"/>
<dbReference type="Proteomes" id="UP000434172">
    <property type="component" value="Unassembled WGS sequence"/>
</dbReference>
<evidence type="ECO:0000313" key="1">
    <source>
        <dbReference type="EMBL" id="KAF0325309.1"/>
    </source>
</evidence>
<name>A0A8H3WE36_9PEZI</name>
<keyword evidence="2" id="KW-1185">Reference proteome</keyword>
<gene>
    <name evidence="1" type="ORF">GQ607_007343</name>
</gene>
<evidence type="ECO:0000313" key="2">
    <source>
        <dbReference type="Proteomes" id="UP000434172"/>
    </source>
</evidence>
<accession>A0A8H3WE36</accession>